<comment type="catalytic activity">
    <reaction evidence="7">
        <text>L-threonyl-[protein] + ATP = O-phospho-L-threonyl-[protein] + ADP + H(+)</text>
        <dbReference type="Rhea" id="RHEA:46608"/>
        <dbReference type="Rhea" id="RHEA-COMP:11060"/>
        <dbReference type="Rhea" id="RHEA-COMP:11605"/>
        <dbReference type="ChEBI" id="CHEBI:15378"/>
        <dbReference type="ChEBI" id="CHEBI:30013"/>
        <dbReference type="ChEBI" id="CHEBI:30616"/>
        <dbReference type="ChEBI" id="CHEBI:61977"/>
        <dbReference type="ChEBI" id="CHEBI:456216"/>
        <dbReference type="EC" id="2.7.11.1"/>
    </reaction>
</comment>
<evidence type="ECO:0000313" key="13">
    <source>
        <dbReference type="Proteomes" id="UP000000689"/>
    </source>
</evidence>
<protein>
    <recommendedName>
        <fullName evidence="1">non-specific serine/threonine protein kinase</fullName>
        <ecNumber evidence="1">2.7.11.1</ecNumber>
    </recommendedName>
</protein>
<dbReference type="AlphaFoldDB" id="G0W9J8"/>
<name>G0W9J8_NAUDC</name>
<evidence type="ECO:0000256" key="1">
    <source>
        <dbReference type="ARBA" id="ARBA00012513"/>
    </source>
</evidence>
<evidence type="ECO:0000256" key="7">
    <source>
        <dbReference type="ARBA" id="ARBA00047899"/>
    </source>
</evidence>
<dbReference type="Pfam" id="PF00069">
    <property type="entry name" value="Pkinase"/>
    <property type="match status" value="1"/>
</dbReference>
<feature type="compositionally biased region" description="Low complexity" evidence="10">
    <location>
        <begin position="29"/>
        <end position="44"/>
    </location>
</feature>
<dbReference type="OMA" id="DHTHREN"/>
<keyword evidence="4 9" id="KW-0547">Nucleotide-binding</keyword>
<keyword evidence="3" id="KW-0808">Transferase</keyword>
<evidence type="ECO:0000256" key="3">
    <source>
        <dbReference type="ARBA" id="ARBA00022679"/>
    </source>
</evidence>
<dbReference type="PROSITE" id="PS00108">
    <property type="entry name" value="PROTEIN_KINASE_ST"/>
    <property type="match status" value="1"/>
</dbReference>
<feature type="region of interest" description="Disordered" evidence="10">
    <location>
        <begin position="90"/>
        <end position="114"/>
    </location>
</feature>
<comment type="catalytic activity">
    <reaction evidence="8">
        <text>L-seryl-[protein] + ATP = O-phospho-L-seryl-[protein] + ADP + H(+)</text>
        <dbReference type="Rhea" id="RHEA:17989"/>
        <dbReference type="Rhea" id="RHEA-COMP:9863"/>
        <dbReference type="Rhea" id="RHEA-COMP:11604"/>
        <dbReference type="ChEBI" id="CHEBI:15378"/>
        <dbReference type="ChEBI" id="CHEBI:29999"/>
        <dbReference type="ChEBI" id="CHEBI:30616"/>
        <dbReference type="ChEBI" id="CHEBI:83421"/>
        <dbReference type="ChEBI" id="CHEBI:456216"/>
        <dbReference type="EC" id="2.7.11.1"/>
    </reaction>
</comment>
<dbReference type="InterPro" id="IPR011009">
    <property type="entry name" value="Kinase-like_dom_sf"/>
</dbReference>
<evidence type="ECO:0000256" key="6">
    <source>
        <dbReference type="ARBA" id="ARBA00022840"/>
    </source>
</evidence>
<feature type="compositionally biased region" description="Low complexity" evidence="10">
    <location>
        <begin position="98"/>
        <end position="114"/>
    </location>
</feature>
<dbReference type="HOGENOM" id="CLU_009275_1_1_1"/>
<dbReference type="SMART" id="SM00220">
    <property type="entry name" value="S_TKc"/>
    <property type="match status" value="1"/>
</dbReference>
<gene>
    <name evidence="12" type="primary">NDAI0D01450</name>
    <name evidence="12" type="ordered locus">NDAI_0D01450</name>
</gene>
<keyword evidence="13" id="KW-1185">Reference proteome</keyword>
<dbReference type="KEGG" id="ndi:NDAI_0D01450"/>
<dbReference type="EC" id="2.7.11.1" evidence="1"/>
<dbReference type="Gene3D" id="1.10.510.10">
    <property type="entry name" value="Transferase(Phosphotransferase) domain 1"/>
    <property type="match status" value="1"/>
</dbReference>
<evidence type="ECO:0000259" key="11">
    <source>
        <dbReference type="PROSITE" id="PS50011"/>
    </source>
</evidence>
<evidence type="ECO:0000256" key="10">
    <source>
        <dbReference type="SAM" id="MobiDB-lite"/>
    </source>
</evidence>
<dbReference type="GO" id="GO:0004674">
    <property type="term" value="F:protein serine/threonine kinase activity"/>
    <property type="evidence" value="ECO:0007669"/>
    <property type="project" value="UniProtKB-KW"/>
</dbReference>
<evidence type="ECO:0000256" key="2">
    <source>
        <dbReference type="ARBA" id="ARBA00022527"/>
    </source>
</evidence>
<dbReference type="PROSITE" id="PS50011">
    <property type="entry name" value="PROTEIN_KINASE_DOM"/>
    <property type="match status" value="1"/>
</dbReference>
<feature type="compositionally biased region" description="Low complexity" evidence="10">
    <location>
        <begin position="56"/>
        <end position="69"/>
    </location>
</feature>
<dbReference type="STRING" id="1071378.G0W9J8"/>
<accession>G0W9J8</accession>
<evidence type="ECO:0000256" key="8">
    <source>
        <dbReference type="ARBA" id="ARBA00048679"/>
    </source>
</evidence>
<dbReference type="GO" id="GO:0000296">
    <property type="term" value="P:spermine transport"/>
    <property type="evidence" value="ECO:0007669"/>
    <property type="project" value="EnsemblFungi"/>
</dbReference>
<feature type="binding site" evidence="9">
    <location>
        <position position="257"/>
    </location>
    <ligand>
        <name>ATP</name>
        <dbReference type="ChEBI" id="CHEBI:30616"/>
    </ligand>
</feature>
<dbReference type="OrthoDB" id="4062651at2759"/>
<dbReference type="GO" id="GO:0005524">
    <property type="term" value="F:ATP binding"/>
    <property type="evidence" value="ECO:0007669"/>
    <property type="project" value="UniProtKB-UniRule"/>
</dbReference>
<reference evidence="12 13" key="1">
    <citation type="journal article" date="2011" name="Proc. Natl. Acad. Sci. U.S.A.">
        <title>Evolutionary erosion of yeast sex chromosomes by mating-type switching accidents.</title>
        <authorList>
            <person name="Gordon J.L."/>
            <person name="Armisen D."/>
            <person name="Proux-Wera E."/>
            <person name="Oheigeartaigh S.S."/>
            <person name="Byrne K.P."/>
            <person name="Wolfe K.H."/>
        </authorList>
    </citation>
    <scope>NUCLEOTIDE SEQUENCE [LARGE SCALE GENOMIC DNA]</scope>
    <source>
        <strain evidence="13">ATCC 10597 / BCRC 20456 / CBS 421 / NBRC 0211 / NRRL Y-12639</strain>
    </source>
</reference>
<dbReference type="InterPro" id="IPR008271">
    <property type="entry name" value="Ser/Thr_kinase_AS"/>
</dbReference>
<dbReference type="RefSeq" id="XP_003669702.1">
    <property type="nucleotide sequence ID" value="XM_003669654.1"/>
</dbReference>
<dbReference type="Proteomes" id="UP000000689">
    <property type="component" value="Chromosome 4"/>
</dbReference>
<feature type="domain" description="Protein kinase" evidence="11">
    <location>
        <begin position="227"/>
        <end position="536"/>
    </location>
</feature>
<dbReference type="FunFam" id="1.10.510.10:FF:000949">
    <property type="entry name" value="Serine/threonine-protein kinase PTK1/STK1"/>
    <property type="match status" value="1"/>
</dbReference>
<dbReference type="GeneID" id="11494963"/>
<organism evidence="12 13">
    <name type="scientific">Naumovozyma dairenensis (strain ATCC 10597 / BCRC 20456 / CBS 421 / NBRC 0211 / NRRL Y-12639)</name>
    <name type="common">Saccharomyces dairenensis</name>
    <dbReference type="NCBI Taxonomy" id="1071378"/>
    <lineage>
        <taxon>Eukaryota</taxon>
        <taxon>Fungi</taxon>
        <taxon>Dikarya</taxon>
        <taxon>Ascomycota</taxon>
        <taxon>Saccharomycotina</taxon>
        <taxon>Saccharomycetes</taxon>
        <taxon>Saccharomycetales</taxon>
        <taxon>Saccharomycetaceae</taxon>
        <taxon>Naumovozyma</taxon>
    </lineage>
</organism>
<evidence type="ECO:0000256" key="9">
    <source>
        <dbReference type="PROSITE-ProRule" id="PRU10141"/>
    </source>
</evidence>
<dbReference type="PROSITE" id="PS00107">
    <property type="entry name" value="PROTEIN_KINASE_ATP"/>
    <property type="match status" value="1"/>
</dbReference>
<sequence>MTSSDSKNNIKSKNTSLKAFKVFGKKILTSNSDGSSDSQTSTKSDNNKSKINFFNGKKSGSKTSKQSSTHTIVKPSKAVADLIAQSSNPFVSKEKSAGNKSATSSSISSLSSNAKSSNYNVDALQSLPKKLSFTSSCQSSLKSQRMAHNPYAATASLTNSTIGNTSKNITQQSSIISGKKQEDLSFYMQDGDKKIRILPSPLGNPNDFLPTHMKQTSIQLTGNFTLDKDYKLIGSGGSSDVCKVVSTFKKKEIYALKKLNMVYDETPERFYKRCSKEFIISKHLSSSKNIHIVNTFYLLKIATTTYTTRGWGFIMELCSKDLFNLIQKTGWRNVPLSEKYCLFKQIVEGVKFMHEQGVAHRDLKPENVLLTQDGICKITDFGISDWYHIKPLDFSSPVKKCAGMIGSAPYASPEVMMYDAKKKYPESLQIPYDPLKLDSYSLGIILITMVNNIIPFLNSCNKDAKFRKYVTSYENFIRHQNSTFRQKGCYKAGPGAEYTLAKNFKNTAASRVAWRLADPNPETRYTMEDLVNDPWYKSIETCVDNIDGFSSCTTPKIKDELKLDYSENNNENDSMFSKLDDNNNFPAMNADHTHRENKAMFILNEDSFDEKQVFNSSNSKIPESNPPSTPKPLSTATTLASINYPPISTNPHTMLPLRRFSEMSIGSRASTVSTNGRTLVSASTDSSISIRNGNFTSRRKRKVVHNHMHIVNSVTGMSNIRF</sequence>
<keyword evidence="6 9" id="KW-0067">ATP-binding</keyword>
<dbReference type="SUPFAM" id="SSF56112">
    <property type="entry name" value="Protein kinase-like (PK-like)"/>
    <property type="match status" value="1"/>
</dbReference>
<proteinExistence type="predicted"/>
<evidence type="ECO:0000313" key="12">
    <source>
        <dbReference type="EMBL" id="CCD24459.1"/>
    </source>
</evidence>
<evidence type="ECO:0000256" key="5">
    <source>
        <dbReference type="ARBA" id="ARBA00022777"/>
    </source>
</evidence>
<keyword evidence="5" id="KW-0418">Kinase</keyword>
<dbReference type="GO" id="GO:0005737">
    <property type="term" value="C:cytoplasm"/>
    <property type="evidence" value="ECO:0007669"/>
    <property type="project" value="TreeGrafter"/>
</dbReference>
<feature type="region of interest" description="Disordered" evidence="10">
    <location>
        <begin position="28"/>
        <end position="73"/>
    </location>
</feature>
<evidence type="ECO:0000256" key="4">
    <source>
        <dbReference type="ARBA" id="ARBA00022741"/>
    </source>
</evidence>
<dbReference type="PANTHER" id="PTHR24343">
    <property type="entry name" value="SERINE/THREONINE KINASE"/>
    <property type="match status" value="1"/>
</dbReference>
<dbReference type="GO" id="GO:0005634">
    <property type="term" value="C:nucleus"/>
    <property type="evidence" value="ECO:0007669"/>
    <property type="project" value="TreeGrafter"/>
</dbReference>
<dbReference type="eggNOG" id="KOG0583">
    <property type="taxonomic scope" value="Eukaryota"/>
</dbReference>
<dbReference type="EMBL" id="HE580270">
    <property type="protein sequence ID" value="CCD24459.1"/>
    <property type="molecule type" value="Genomic_DNA"/>
</dbReference>
<dbReference type="InterPro" id="IPR017441">
    <property type="entry name" value="Protein_kinase_ATP_BS"/>
</dbReference>
<dbReference type="InterPro" id="IPR000719">
    <property type="entry name" value="Prot_kinase_dom"/>
</dbReference>
<keyword evidence="2" id="KW-0723">Serine/threonine-protein kinase</keyword>
<dbReference type="PANTHER" id="PTHR24343:SF482">
    <property type="entry name" value="SERINE_THREONINE-PROTEIN KINASE PTK1_STK1-RELATED"/>
    <property type="match status" value="1"/>
</dbReference>